<dbReference type="EMBL" id="MN740161">
    <property type="protein sequence ID" value="QHT90821.1"/>
    <property type="molecule type" value="Genomic_DNA"/>
</dbReference>
<name>A0A6C0ICN4_9ZZZZ</name>
<dbReference type="AlphaFoldDB" id="A0A6C0ICN4"/>
<accession>A0A6C0ICN4</accession>
<organism evidence="1">
    <name type="scientific">viral metagenome</name>
    <dbReference type="NCBI Taxonomy" id="1070528"/>
    <lineage>
        <taxon>unclassified sequences</taxon>
        <taxon>metagenomes</taxon>
        <taxon>organismal metagenomes</taxon>
    </lineage>
</organism>
<sequence>MKVITSVVNNPIFIEIQYYTLKKYMKCDYEFIVFNDAKDFPDYSNGLDSNIKNIIEQTCHNFKIKCINIPNAHHKLSTRLYQEPSYRTAEAMNFILDYQKKNPDKYLLLDSDMFLIDDFMIDNYKNKDCGVVLQKRNNLDGSNIHYIWNGLYYFDMNTLQNVDLMNWHCTLSTDTGGMMYKWLLTKIDCFPDIDDLKNNNNTICETNGINFFKILRSLEWNRENIPVNIQNKNKLVEFLETDPRNIDNNFYCEIYDNIFFHYRGGGNWEKRDFMDHVNLSYKLKSALLQ</sequence>
<proteinExistence type="predicted"/>
<evidence type="ECO:0000313" key="1">
    <source>
        <dbReference type="EMBL" id="QHT90821.1"/>
    </source>
</evidence>
<protein>
    <recommendedName>
        <fullName evidence="2">Nucleotide-diphospho-sugar transferase domain-containing protein</fullName>
    </recommendedName>
</protein>
<evidence type="ECO:0008006" key="2">
    <source>
        <dbReference type="Google" id="ProtNLM"/>
    </source>
</evidence>
<reference evidence="1" key="1">
    <citation type="journal article" date="2020" name="Nature">
        <title>Giant virus diversity and host interactions through global metagenomics.</title>
        <authorList>
            <person name="Schulz F."/>
            <person name="Roux S."/>
            <person name="Paez-Espino D."/>
            <person name="Jungbluth S."/>
            <person name="Walsh D.A."/>
            <person name="Denef V.J."/>
            <person name="McMahon K.D."/>
            <person name="Konstantinidis K.T."/>
            <person name="Eloe-Fadrosh E.A."/>
            <person name="Kyrpides N.C."/>
            <person name="Woyke T."/>
        </authorList>
    </citation>
    <scope>NUCLEOTIDE SEQUENCE</scope>
    <source>
        <strain evidence="1">GVMAG-M-3300023184-72</strain>
    </source>
</reference>